<accession>A0A081N6E7</accession>
<keyword evidence="2" id="KW-0408">Iron</keyword>
<dbReference type="InterPro" id="IPR036396">
    <property type="entry name" value="Cyt_P450_sf"/>
</dbReference>
<dbReference type="AlphaFoldDB" id="A0A081N6E7"/>
<organism evidence="3 4">
    <name type="scientific">Endozoicomonas numazuensis</name>
    <dbReference type="NCBI Taxonomy" id="1137799"/>
    <lineage>
        <taxon>Bacteria</taxon>
        <taxon>Pseudomonadati</taxon>
        <taxon>Pseudomonadota</taxon>
        <taxon>Gammaproteobacteria</taxon>
        <taxon>Oceanospirillales</taxon>
        <taxon>Endozoicomonadaceae</taxon>
        <taxon>Endozoicomonas</taxon>
    </lineage>
</organism>
<reference evidence="3 4" key="1">
    <citation type="submission" date="2014-06" db="EMBL/GenBank/DDBJ databases">
        <title>Whole Genome Sequences of Three Symbiotic Endozoicomonas Bacteria.</title>
        <authorList>
            <person name="Neave M.J."/>
            <person name="Apprill A."/>
            <person name="Voolstra C.R."/>
        </authorList>
    </citation>
    <scope>NUCLEOTIDE SEQUENCE [LARGE SCALE GENOMIC DNA]</scope>
    <source>
        <strain evidence="3 4">DSM 25634</strain>
    </source>
</reference>
<dbReference type="EMBL" id="JOKH01000008">
    <property type="protein sequence ID" value="KEQ14020.1"/>
    <property type="molecule type" value="Genomic_DNA"/>
</dbReference>
<keyword evidence="2" id="KW-0560">Oxidoreductase</keyword>
<dbReference type="eggNOG" id="COG2124">
    <property type="taxonomic scope" value="Bacteria"/>
</dbReference>
<protein>
    <recommendedName>
        <fullName evidence="5">Cytochrome P450</fullName>
    </recommendedName>
</protein>
<dbReference type="GO" id="GO:0005506">
    <property type="term" value="F:iron ion binding"/>
    <property type="evidence" value="ECO:0007669"/>
    <property type="project" value="InterPro"/>
</dbReference>
<name>A0A081N6E7_9GAMM</name>
<sequence>MEIIMERTFYHLRRQLLSHTLEGLISLKARRTRTDSSSATKDAYEIPKNPVCPEDFRPLENSCFQNPYAFYKMIRDEHPVYQLPNGIYCISRYEDIVKVSRDTDCFSSTHQGSIASLKKGQSIIQEGNKMHSLARLGLVPTDVMAVSDPPEHKTHRKVGHKGLNAHYVKSLEPELKERCQKLMDEILAKGEFDFMHDFAWRFPLSVIIQLLGLPADDYEKIKTWCERILETQSGISNPQSLAKSHIASLRFIRYCWKQFLKLKKQPEQNMTKLFAQFADDPESEFTDRLAISLIFQLLMAGSDSSATSMGNAVKLLIENPDVQQQLRDDPEKITAFVEEVFRLETAFQGHFRWTKKDTEIQGVRLPKESRIFLMWASGNRDERFWDDPDLINLERKNGKKHLTFGHGIHACIGRELARMEIIMAIRMLLERTENLSQAGETPFVASMFAHTLLRLPISVTLKSEKHNNSNHRLKESAVA</sequence>
<evidence type="ECO:0000313" key="3">
    <source>
        <dbReference type="EMBL" id="KEQ14020.1"/>
    </source>
</evidence>
<evidence type="ECO:0000313" key="4">
    <source>
        <dbReference type="Proteomes" id="UP000028073"/>
    </source>
</evidence>
<dbReference type="PRINTS" id="PR00385">
    <property type="entry name" value="P450"/>
</dbReference>
<dbReference type="GO" id="GO:0006707">
    <property type="term" value="P:cholesterol catabolic process"/>
    <property type="evidence" value="ECO:0007669"/>
    <property type="project" value="TreeGrafter"/>
</dbReference>
<dbReference type="InterPro" id="IPR017972">
    <property type="entry name" value="Cyt_P450_CS"/>
</dbReference>
<dbReference type="GO" id="GO:0008395">
    <property type="term" value="F:steroid hydroxylase activity"/>
    <property type="evidence" value="ECO:0007669"/>
    <property type="project" value="TreeGrafter"/>
</dbReference>
<dbReference type="GO" id="GO:0036199">
    <property type="term" value="F:cholest-4-en-3-one 26-monooxygenase activity"/>
    <property type="evidence" value="ECO:0007669"/>
    <property type="project" value="TreeGrafter"/>
</dbReference>
<dbReference type="InterPro" id="IPR001128">
    <property type="entry name" value="Cyt_P450"/>
</dbReference>
<evidence type="ECO:0000256" key="2">
    <source>
        <dbReference type="RuleBase" id="RU000461"/>
    </source>
</evidence>
<dbReference type="Pfam" id="PF00067">
    <property type="entry name" value="p450"/>
    <property type="match status" value="1"/>
</dbReference>
<gene>
    <name evidence="3" type="ORF">GZ78_25610</name>
</gene>
<dbReference type="SUPFAM" id="SSF48264">
    <property type="entry name" value="Cytochrome P450"/>
    <property type="match status" value="1"/>
</dbReference>
<dbReference type="PANTHER" id="PTHR46696">
    <property type="entry name" value="P450, PUTATIVE (EUROFUNG)-RELATED"/>
    <property type="match status" value="1"/>
</dbReference>
<keyword evidence="2" id="KW-0503">Monooxygenase</keyword>
<proteinExistence type="inferred from homology"/>
<dbReference type="GO" id="GO:0020037">
    <property type="term" value="F:heme binding"/>
    <property type="evidence" value="ECO:0007669"/>
    <property type="project" value="InterPro"/>
</dbReference>
<keyword evidence="2" id="KW-0479">Metal-binding</keyword>
<dbReference type="Proteomes" id="UP000028073">
    <property type="component" value="Unassembled WGS sequence"/>
</dbReference>
<evidence type="ECO:0000256" key="1">
    <source>
        <dbReference type="ARBA" id="ARBA00010617"/>
    </source>
</evidence>
<dbReference type="PROSITE" id="PS00086">
    <property type="entry name" value="CYTOCHROME_P450"/>
    <property type="match status" value="1"/>
</dbReference>
<dbReference type="InterPro" id="IPR002397">
    <property type="entry name" value="Cyt_P450_B"/>
</dbReference>
<comment type="caution">
    <text evidence="3">The sequence shown here is derived from an EMBL/GenBank/DDBJ whole genome shotgun (WGS) entry which is preliminary data.</text>
</comment>
<dbReference type="PRINTS" id="PR00359">
    <property type="entry name" value="BP450"/>
</dbReference>
<keyword evidence="4" id="KW-1185">Reference proteome</keyword>
<evidence type="ECO:0008006" key="5">
    <source>
        <dbReference type="Google" id="ProtNLM"/>
    </source>
</evidence>
<dbReference type="Gene3D" id="1.10.630.10">
    <property type="entry name" value="Cytochrome P450"/>
    <property type="match status" value="1"/>
</dbReference>
<comment type="similarity">
    <text evidence="1 2">Belongs to the cytochrome P450 family.</text>
</comment>
<dbReference type="PANTHER" id="PTHR46696:SF4">
    <property type="entry name" value="BIOTIN BIOSYNTHESIS CYTOCHROME P450"/>
    <property type="match status" value="1"/>
</dbReference>
<keyword evidence="2" id="KW-0349">Heme</keyword>
<dbReference type="STRING" id="1137799.GZ78_25610"/>